<dbReference type="EMBL" id="KK198758">
    <property type="protein sequence ID" value="KCW68787.1"/>
    <property type="molecule type" value="Genomic_DNA"/>
</dbReference>
<organism evidence="1">
    <name type="scientific">Eucalyptus grandis</name>
    <name type="common">Flooded gum</name>
    <dbReference type="NCBI Taxonomy" id="71139"/>
    <lineage>
        <taxon>Eukaryota</taxon>
        <taxon>Viridiplantae</taxon>
        <taxon>Streptophyta</taxon>
        <taxon>Embryophyta</taxon>
        <taxon>Tracheophyta</taxon>
        <taxon>Spermatophyta</taxon>
        <taxon>Magnoliopsida</taxon>
        <taxon>eudicotyledons</taxon>
        <taxon>Gunneridae</taxon>
        <taxon>Pentapetalae</taxon>
        <taxon>rosids</taxon>
        <taxon>malvids</taxon>
        <taxon>Myrtales</taxon>
        <taxon>Myrtaceae</taxon>
        <taxon>Myrtoideae</taxon>
        <taxon>Eucalypteae</taxon>
        <taxon>Eucalyptus</taxon>
    </lineage>
</organism>
<dbReference type="AlphaFoldDB" id="A0A059BRQ0"/>
<protein>
    <submittedName>
        <fullName evidence="1">Uncharacterized protein</fullName>
    </submittedName>
</protein>
<dbReference type="InParanoid" id="A0A059BRQ0"/>
<evidence type="ECO:0000313" key="1">
    <source>
        <dbReference type="EMBL" id="KCW68787.1"/>
    </source>
</evidence>
<gene>
    <name evidence="1" type="ORF">EUGRSUZ_F02388</name>
</gene>
<name>A0A059BRQ0_EUCGR</name>
<reference evidence="1" key="1">
    <citation type="submission" date="2013-07" db="EMBL/GenBank/DDBJ databases">
        <title>The genome of Eucalyptus grandis.</title>
        <authorList>
            <person name="Schmutz J."/>
            <person name="Hayes R."/>
            <person name="Myburg A."/>
            <person name="Tuskan G."/>
            <person name="Grattapaglia D."/>
            <person name="Rokhsar D.S."/>
        </authorList>
    </citation>
    <scope>NUCLEOTIDE SEQUENCE</scope>
    <source>
        <tissue evidence="1">Leaf extractions</tissue>
    </source>
</reference>
<sequence length="67" mass="7687">MSYFCKVLPLSHCKVLRLFSDVTKCGRVVGEEVVLYIVVPKNFHLVVANSWDCYSIDLRKERDVNGP</sequence>
<dbReference type="Gramene" id="KCW68787">
    <property type="protein sequence ID" value="KCW68787"/>
    <property type="gene ID" value="EUGRSUZ_F02388"/>
</dbReference>
<accession>A0A059BRQ0</accession>
<proteinExistence type="predicted"/>